<reference evidence="7 8" key="1">
    <citation type="submission" date="2016-04" db="EMBL/GenBank/DDBJ databases">
        <title>The genome of Intoshia linei affirms orthonectids as highly simplified spiralians.</title>
        <authorList>
            <person name="Mikhailov K.V."/>
            <person name="Slusarev G.S."/>
            <person name="Nikitin M.A."/>
            <person name="Logacheva M.D."/>
            <person name="Penin A."/>
            <person name="Aleoshin V."/>
            <person name="Panchin Y.V."/>
        </authorList>
    </citation>
    <scope>NUCLEOTIDE SEQUENCE [LARGE SCALE GENOMIC DNA]</scope>
    <source>
        <strain evidence="7">Intl2013</strain>
        <tissue evidence="7">Whole animal</tissue>
    </source>
</reference>
<keyword evidence="2 6" id="KW-0396">Initiation factor</keyword>
<gene>
    <name evidence="7" type="ORF">A3Q56_05954</name>
</gene>
<protein>
    <submittedName>
        <fullName evidence="7">mRNA cap-binding protein</fullName>
    </submittedName>
</protein>
<dbReference type="InterPro" id="IPR001040">
    <property type="entry name" value="TIF_eIF_4E"/>
</dbReference>
<evidence type="ECO:0000256" key="5">
    <source>
        <dbReference type="ARBA" id="ARBA00022917"/>
    </source>
</evidence>
<evidence type="ECO:0000313" key="8">
    <source>
        <dbReference type="Proteomes" id="UP000078046"/>
    </source>
</evidence>
<evidence type="ECO:0000256" key="6">
    <source>
        <dbReference type="RuleBase" id="RU004374"/>
    </source>
</evidence>
<dbReference type="AlphaFoldDB" id="A0A177AYS6"/>
<comment type="similarity">
    <text evidence="1 6">Belongs to the eukaryotic initiation factor 4E family.</text>
</comment>
<comment type="caution">
    <text evidence="7">The sequence shown here is derived from an EMBL/GenBank/DDBJ whole genome shotgun (WGS) entry which is preliminary data.</text>
</comment>
<keyword evidence="5 6" id="KW-0648">Protein biosynthesis</keyword>
<keyword evidence="3" id="KW-0810">Translation regulation</keyword>
<organism evidence="7 8">
    <name type="scientific">Intoshia linei</name>
    <dbReference type="NCBI Taxonomy" id="1819745"/>
    <lineage>
        <taxon>Eukaryota</taxon>
        <taxon>Metazoa</taxon>
        <taxon>Spiralia</taxon>
        <taxon>Lophotrochozoa</taxon>
        <taxon>Mesozoa</taxon>
        <taxon>Orthonectida</taxon>
        <taxon>Rhopaluridae</taxon>
        <taxon>Intoshia</taxon>
    </lineage>
</organism>
<dbReference type="PANTHER" id="PTHR11960">
    <property type="entry name" value="EUKARYOTIC TRANSLATION INITIATION FACTOR 4E RELATED"/>
    <property type="match status" value="1"/>
</dbReference>
<evidence type="ECO:0000256" key="2">
    <source>
        <dbReference type="ARBA" id="ARBA00022540"/>
    </source>
</evidence>
<evidence type="ECO:0000256" key="3">
    <source>
        <dbReference type="ARBA" id="ARBA00022845"/>
    </source>
</evidence>
<evidence type="ECO:0000256" key="1">
    <source>
        <dbReference type="ARBA" id="ARBA00009860"/>
    </source>
</evidence>
<sequence>MNIEENEVIRENLNKKCVIQNYEKYPLPFHLSMTIRLVDSHKDNWNDNFQHVMDMAYVEDLFHLFAFLKTPSQLKDSKRMDITLFKLNITPAWEDVSNMNGLRYCIIVGEDCVDDTWCSIVLMFAGASFDYMNNDINGVVLSVRNQVFKIWIWLKRIPSIDEDLFFKEKVNSKVQNPIVLKRIYHQPQ</sequence>
<dbReference type="Gene3D" id="3.30.760.10">
    <property type="entry name" value="RNA Cap, Translation Initiation Factor Eif4e"/>
    <property type="match status" value="1"/>
</dbReference>
<dbReference type="GO" id="GO:0016281">
    <property type="term" value="C:eukaryotic translation initiation factor 4F complex"/>
    <property type="evidence" value="ECO:0007669"/>
    <property type="project" value="TreeGrafter"/>
</dbReference>
<keyword evidence="4 6" id="KW-0694">RNA-binding</keyword>
<keyword evidence="8" id="KW-1185">Reference proteome</keyword>
<dbReference type="Pfam" id="PF01652">
    <property type="entry name" value="IF4E"/>
    <property type="match status" value="1"/>
</dbReference>
<dbReference type="GO" id="GO:0006417">
    <property type="term" value="P:regulation of translation"/>
    <property type="evidence" value="ECO:0007669"/>
    <property type="project" value="UniProtKB-KW"/>
</dbReference>
<accession>A0A177AYS6</accession>
<evidence type="ECO:0000313" key="7">
    <source>
        <dbReference type="EMBL" id="OAF66334.1"/>
    </source>
</evidence>
<name>A0A177AYS6_9BILA</name>
<evidence type="ECO:0000256" key="4">
    <source>
        <dbReference type="ARBA" id="ARBA00022884"/>
    </source>
</evidence>
<dbReference type="SUPFAM" id="SSF55418">
    <property type="entry name" value="eIF4e-like"/>
    <property type="match status" value="1"/>
</dbReference>
<dbReference type="GO" id="GO:0003743">
    <property type="term" value="F:translation initiation factor activity"/>
    <property type="evidence" value="ECO:0007669"/>
    <property type="project" value="UniProtKB-KW"/>
</dbReference>
<dbReference type="PANTHER" id="PTHR11960:SF8">
    <property type="entry name" value="EUKARYOTIC TRANSLATION INITIATION FACTOR 4E1-RELATED"/>
    <property type="match status" value="1"/>
</dbReference>
<dbReference type="GO" id="GO:0000340">
    <property type="term" value="F:RNA 7-methylguanosine cap binding"/>
    <property type="evidence" value="ECO:0007669"/>
    <property type="project" value="TreeGrafter"/>
</dbReference>
<dbReference type="EMBL" id="LWCA01000963">
    <property type="protein sequence ID" value="OAF66334.1"/>
    <property type="molecule type" value="Genomic_DNA"/>
</dbReference>
<dbReference type="InterPro" id="IPR023398">
    <property type="entry name" value="TIF_eIF4e-like"/>
</dbReference>
<dbReference type="Proteomes" id="UP000078046">
    <property type="component" value="Unassembled WGS sequence"/>
</dbReference>
<proteinExistence type="inferred from homology"/>
<dbReference type="OrthoDB" id="590761at2759"/>